<feature type="domain" description="Nephrocystin 3-like N-terminal" evidence="3">
    <location>
        <begin position="623"/>
        <end position="730"/>
    </location>
</feature>
<dbReference type="GO" id="GO:0009116">
    <property type="term" value="P:nucleoside metabolic process"/>
    <property type="evidence" value="ECO:0007669"/>
    <property type="project" value="InterPro"/>
</dbReference>
<dbReference type="Proteomes" id="UP000034112">
    <property type="component" value="Unassembled WGS sequence"/>
</dbReference>
<dbReference type="SUPFAM" id="SSF53167">
    <property type="entry name" value="Purine and uridine phosphorylases"/>
    <property type="match status" value="1"/>
</dbReference>
<dbReference type="Gene3D" id="1.25.40.20">
    <property type="entry name" value="Ankyrin repeat-containing domain"/>
    <property type="match status" value="1"/>
</dbReference>
<dbReference type="InterPro" id="IPR056884">
    <property type="entry name" value="NPHP3-like_N"/>
</dbReference>
<reference evidence="5" key="1">
    <citation type="journal article" date="2015" name="Genome Announc.">
        <title>Draft whole-genome sequence of the biocontrol agent Trichoderma harzianum T6776.</title>
        <authorList>
            <person name="Baroncelli R."/>
            <person name="Piaggeschi G."/>
            <person name="Fiorini L."/>
            <person name="Bertolini E."/>
            <person name="Zapparata A."/>
            <person name="Pe M.E."/>
            <person name="Sarrocco S."/>
            <person name="Vannacci G."/>
        </authorList>
    </citation>
    <scope>NUCLEOTIDE SEQUENCE [LARGE SCALE GENOMIC DNA]</scope>
    <source>
        <strain evidence="5">T6776</strain>
    </source>
</reference>
<feature type="repeat" description="ANK" evidence="2">
    <location>
        <begin position="1076"/>
        <end position="1102"/>
    </location>
</feature>
<comment type="caution">
    <text evidence="4">The sequence shown here is derived from an EMBL/GenBank/DDBJ whole genome shotgun (WGS) entry which is preliminary data.</text>
</comment>
<keyword evidence="2" id="KW-0040">ANK repeat</keyword>
<gene>
    <name evidence="4" type="ORF">THAR02_00692</name>
</gene>
<dbReference type="InterPro" id="IPR035994">
    <property type="entry name" value="Nucleoside_phosphorylase_sf"/>
</dbReference>
<dbReference type="InterPro" id="IPR002110">
    <property type="entry name" value="Ankyrin_rpt"/>
</dbReference>
<dbReference type="Pfam" id="PF24883">
    <property type="entry name" value="NPHP3_N"/>
    <property type="match status" value="1"/>
</dbReference>
<keyword evidence="1" id="KW-0677">Repeat</keyword>
<sequence length="1193" mass="132582">MSASSGSPSSSGSEYTYHRPSHRKDFQIAIICALSLEYDTATLIVDEFWDQDGKQYGRTSGDTNIYRNGRIGMHNVVLMLLPNMGKAAVAGSAASPRTSYPNLRITFLVGVCGGVPILDTHEALLGDVAIGEAIIQYDFGRQYPGEFKPRETAMATQSLPNKDIRTLLAYFKSDTGKADLRQNTTRHLKALQGAAVLKKYQHSYRYPGFAEDKLFIATYRHKHRGGPSGCSCCETESYCDSAAQSSCSELGCDEQKLVQRHRLERKRHLSWEEAQCPDVFIGRVASADTVMKSGDHRDQIAKQYNIIAFEMEGAGLWDECPCIIVKGICDYADSHKNKIWQPFAAATAAAAVKAMLARYSIEDHAQPSTSSTRSTQHGQMVPAQREIPHYSAQKALSASIPGTRKSNGAQTLRDSIFEFQRVLTYDQQRELQGIKMVPDAIAVLVFTAELDSLNRNRKGRSIASRLHSVLQSVRDFSAAIEAVDSMHLGIASILWGSVKLTMLVTVKSVTYDEALSKFFMDLGGLCPRWMDYQIFFSSSPRLQDALYDFYASLIRCCKRTVDTVQSSSKLSETLQWYTGVVISNGGIRYVDQQLALSVTMVLWEDWLGQNDSRVKKRGPDVFIGFFFIRFDDRQSLNAEVILRSIIRQMLDVSSIYETVKTSLEDMQISFASTINEISKLLQKMVAEFKTVYIVIDGLDECSKPERHDLLKTLRSIVHLGPKIKLFIGGRDSVSRESDIAAYVEGIVREKLNDEELIVGDPDLIEDIKVALLEGANGMFLWVVFQVNELCLQHCDEDIRKAIRNFPKDLEETFNRAIDRIVSLGNENTAKQIFRWVAAAKEPLSLDQLEEIIFVEIGQEYSKIERQFNTRRQQPLPLLAPIAMAGTALRPQWKTIFSIPALLKLNLDTRGGSAASSAIEAFSNFQRKDTGEQKEKLLAGHPFLKYASVHWILHTAMFQIGKSKTWGLWEKMIVQGHDLVKKPWIEESFSECIPTMIEWSQRVHHYALIRLILLMGLLSAADRERVMRNAARQGDIIMLDIVLEGAEPGSMIDEACMVAIQCGHLDALDRLLVAGADGETALQAAAHSGHQKLITRILAAGVDGQIALQAVARSGRYSAAKSLLDAGVDGQPALHAAIESRDLKPIMILLAADVDGQPALQAAVNNLDRDAIRCLLTAGVDGPLALLADAIRIL</sequence>
<dbReference type="InterPro" id="IPR053137">
    <property type="entry name" value="NLR-like"/>
</dbReference>
<dbReference type="PROSITE" id="PS50088">
    <property type="entry name" value="ANK_REPEAT"/>
    <property type="match status" value="1"/>
</dbReference>
<evidence type="ECO:0000259" key="3">
    <source>
        <dbReference type="Pfam" id="PF24883"/>
    </source>
</evidence>
<dbReference type="InterPro" id="IPR036770">
    <property type="entry name" value="Ankyrin_rpt-contain_sf"/>
</dbReference>
<dbReference type="GO" id="GO:0003824">
    <property type="term" value="F:catalytic activity"/>
    <property type="evidence" value="ECO:0007669"/>
    <property type="project" value="InterPro"/>
</dbReference>
<dbReference type="PROSITE" id="PS50297">
    <property type="entry name" value="ANK_REP_REGION"/>
    <property type="match status" value="1"/>
</dbReference>
<dbReference type="EMBL" id="JOKZ01000011">
    <property type="protein sequence ID" value="KKP07156.1"/>
    <property type="molecule type" value="Genomic_DNA"/>
</dbReference>
<dbReference type="AlphaFoldDB" id="A0A0F9XR88"/>
<protein>
    <submittedName>
        <fullName evidence="4">Pfs domain-containing protein</fullName>
    </submittedName>
</protein>
<dbReference type="OrthoDB" id="7464126at2759"/>
<name>A0A0F9XR88_TRIHA</name>
<dbReference type="PANTHER" id="PTHR46082:SF6">
    <property type="entry name" value="AAA+ ATPASE DOMAIN-CONTAINING PROTEIN-RELATED"/>
    <property type="match status" value="1"/>
</dbReference>
<organism evidence="4 5">
    <name type="scientific">Trichoderma harzianum</name>
    <name type="common">Hypocrea lixii</name>
    <dbReference type="NCBI Taxonomy" id="5544"/>
    <lineage>
        <taxon>Eukaryota</taxon>
        <taxon>Fungi</taxon>
        <taxon>Dikarya</taxon>
        <taxon>Ascomycota</taxon>
        <taxon>Pezizomycotina</taxon>
        <taxon>Sordariomycetes</taxon>
        <taxon>Hypocreomycetidae</taxon>
        <taxon>Hypocreales</taxon>
        <taxon>Hypocreaceae</taxon>
        <taxon>Trichoderma</taxon>
    </lineage>
</organism>
<dbReference type="InterPro" id="IPR027417">
    <property type="entry name" value="P-loop_NTPase"/>
</dbReference>
<evidence type="ECO:0000256" key="2">
    <source>
        <dbReference type="PROSITE-ProRule" id="PRU00023"/>
    </source>
</evidence>
<evidence type="ECO:0000313" key="5">
    <source>
        <dbReference type="Proteomes" id="UP000034112"/>
    </source>
</evidence>
<evidence type="ECO:0000313" key="4">
    <source>
        <dbReference type="EMBL" id="KKP07156.1"/>
    </source>
</evidence>
<proteinExistence type="predicted"/>
<dbReference type="Gene3D" id="3.40.50.1580">
    <property type="entry name" value="Nucleoside phosphorylase domain"/>
    <property type="match status" value="1"/>
</dbReference>
<evidence type="ECO:0000256" key="1">
    <source>
        <dbReference type="ARBA" id="ARBA00022737"/>
    </source>
</evidence>
<dbReference type="Gene3D" id="3.40.50.300">
    <property type="entry name" value="P-loop containing nucleotide triphosphate hydrolases"/>
    <property type="match status" value="1"/>
</dbReference>
<accession>A0A0F9XR88</accession>
<dbReference type="SUPFAM" id="SSF48403">
    <property type="entry name" value="Ankyrin repeat"/>
    <property type="match status" value="1"/>
</dbReference>
<dbReference type="PANTHER" id="PTHR46082">
    <property type="entry name" value="ATP/GTP-BINDING PROTEIN-RELATED"/>
    <property type="match status" value="1"/>
</dbReference>